<dbReference type="Gene3D" id="1.10.150.240">
    <property type="entry name" value="Putative phosphatase, domain 2"/>
    <property type="match status" value="1"/>
</dbReference>
<dbReference type="InterPro" id="IPR041492">
    <property type="entry name" value="HAD_2"/>
</dbReference>
<dbReference type="InterPro" id="IPR023214">
    <property type="entry name" value="HAD_sf"/>
</dbReference>
<dbReference type="Gene3D" id="3.40.50.1000">
    <property type="entry name" value="HAD superfamily/HAD-like"/>
    <property type="match status" value="1"/>
</dbReference>
<reference evidence="2" key="1">
    <citation type="journal article" date="2019" name="Int. J. Syst. Evol. Microbiol.">
        <title>The Global Catalogue of Microorganisms (GCM) 10K type strain sequencing project: providing services to taxonomists for standard genome sequencing and annotation.</title>
        <authorList>
            <consortium name="The Broad Institute Genomics Platform"/>
            <consortium name="The Broad Institute Genome Sequencing Center for Infectious Disease"/>
            <person name="Wu L."/>
            <person name="Ma J."/>
        </authorList>
    </citation>
    <scope>NUCLEOTIDE SEQUENCE [LARGE SCALE GENOMIC DNA]</scope>
    <source>
        <strain evidence="2">JCM 31486</strain>
    </source>
</reference>
<dbReference type="InterPro" id="IPR036412">
    <property type="entry name" value="HAD-like_sf"/>
</dbReference>
<evidence type="ECO:0000313" key="2">
    <source>
        <dbReference type="Proteomes" id="UP001597045"/>
    </source>
</evidence>
<proteinExistence type="predicted"/>
<protein>
    <submittedName>
        <fullName evidence="1">HAD hydrolase-like protein</fullName>
    </submittedName>
</protein>
<dbReference type="EMBL" id="JBHTIS010002321">
    <property type="protein sequence ID" value="MFD1049663.1"/>
    <property type="molecule type" value="Genomic_DNA"/>
</dbReference>
<comment type="caution">
    <text evidence="1">The sequence shown here is derived from an EMBL/GenBank/DDBJ whole genome shotgun (WGS) entry which is preliminary data.</text>
</comment>
<dbReference type="InterPro" id="IPR023198">
    <property type="entry name" value="PGP-like_dom2"/>
</dbReference>
<sequence length="91" mass="10218">MHPHLPEAVLWDMDGTLIDSEKIWDIGLRELAVQLGGELTQRTRDAVVGSNMDNTIREIFTSLALELDPAAMEKAGQWLNERTAELFRLGV</sequence>
<name>A0ABW3MHQ7_9PSEU</name>
<accession>A0ABW3MHQ7</accession>
<dbReference type="Pfam" id="PF13419">
    <property type="entry name" value="HAD_2"/>
    <property type="match status" value="1"/>
</dbReference>
<keyword evidence="2" id="KW-1185">Reference proteome</keyword>
<organism evidence="1 2">
    <name type="scientific">Kibdelosporangium lantanae</name>
    <dbReference type="NCBI Taxonomy" id="1497396"/>
    <lineage>
        <taxon>Bacteria</taxon>
        <taxon>Bacillati</taxon>
        <taxon>Actinomycetota</taxon>
        <taxon>Actinomycetes</taxon>
        <taxon>Pseudonocardiales</taxon>
        <taxon>Pseudonocardiaceae</taxon>
        <taxon>Kibdelosporangium</taxon>
    </lineage>
</organism>
<dbReference type="SUPFAM" id="SSF56784">
    <property type="entry name" value="HAD-like"/>
    <property type="match status" value="1"/>
</dbReference>
<dbReference type="Proteomes" id="UP001597045">
    <property type="component" value="Unassembled WGS sequence"/>
</dbReference>
<feature type="non-terminal residue" evidence="1">
    <location>
        <position position="91"/>
    </location>
</feature>
<gene>
    <name evidence="1" type="ORF">ACFQ1S_31115</name>
</gene>
<evidence type="ECO:0000313" key="1">
    <source>
        <dbReference type="EMBL" id="MFD1049663.1"/>
    </source>
</evidence>